<evidence type="ECO:0000256" key="2">
    <source>
        <dbReference type="ARBA" id="ARBA00023235"/>
    </source>
</evidence>
<dbReference type="PANTHER" id="PTHR43709">
    <property type="entry name" value="ACONITATE ISOMERASE-RELATED"/>
    <property type="match status" value="1"/>
</dbReference>
<protein>
    <submittedName>
        <fullName evidence="3">3-methylitaconate isomerase</fullName>
    </submittedName>
</protein>
<gene>
    <name evidence="3" type="primary">mii_2</name>
    <name evidence="3" type="ORF">BN1047_02286</name>
</gene>
<accession>A0AAV2WKY6</accession>
<dbReference type="RefSeq" id="WP_030135426.1">
    <property type="nucleotide sequence ID" value="NZ_LK021338.1"/>
</dbReference>
<evidence type="ECO:0000313" key="4">
    <source>
        <dbReference type="Proteomes" id="UP000028864"/>
    </source>
</evidence>
<keyword evidence="2 3" id="KW-0413">Isomerase</keyword>
<organism evidence="3 4">
    <name type="scientific">Mycolicibacterium neoaurum</name>
    <name type="common">Mycobacterium neoaurum</name>
    <dbReference type="NCBI Taxonomy" id="1795"/>
    <lineage>
        <taxon>Bacteria</taxon>
        <taxon>Bacillati</taxon>
        <taxon>Actinomycetota</taxon>
        <taxon>Actinomycetes</taxon>
        <taxon>Mycobacteriales</taxon>
        <taxon>Mycobacteriaceae</taxon>
        <taxon>Mycolicibacterium</taxon>
    </lineage>
</organism>
<proteinExistence type="inferred from homology"/>
<evidence type="ECO:0000313" key="3">
    <source>
        <dbReference type="EMBL" id="CDQ44408.1"/>
    </source>
</evidence>
<dbReference type="Pfam" id="PF04303">
    <property type="entry name" value="PrpF"/>
    <property type="match status" value="1"/>
</dbReference>
<sequence>MTSLWGTWMRGGTSKCWLFNAVDVDPLLRNIDLDAVLIAAFGSEDPRQLDGVGGGTSTTSKAAIVRRSRLDYVDVDYLFAQVAIGRRAVEWGSNCGNCATAIGLYALQTGMVAAAPEMTVVRMRNQNTGARLSARIATPGGIIPADGDAAVPGTNARGVPVSLTFTDVAANPDNVLPTGSVTDVIDVGGHRYRGTFVNAGAPAALFRAADFDLTGVEGNDQLAERLPVLIELRRKAALAMGLAKPGDPVQHAVPKVGIIGAARDYVATDGMFIPAEAYDVAVRMVSMLAPHPAIGLTSAVAVSTAAAVRGSVVAEQLSGHLSGHAGTTLRLGTAAGIIPATVTTTDIGLPRDVSLHRAARRIARAELFLAESTPDYAMSAHRPNH</sequence>
<dbReference type="EMBL" id="LK021338">
    <property type="protein sequence ID" value="CDQ44408.1"/>
    <property type="molecule type" value="Genomic_DNA"/>
</dbReference>
<dbReference type="Gene3D" id="3.10.310.10">
    <property type="entry name" value="Diaminopimelate Epimerase, Chain A, domain 1"/>
    <property type="match status" value="2"/>
</dbReference>
<dbReference type="GO" id="GO:0016853">
    <property type="term" value="F:isomerase activity"/>
    <property type="evidence" value="ECO:0007669"/>
    <property type="project" value="UniProtKB-KW"/>
</dbReference>
<reference evidence="3" key="2">
    <citation type="submission" date="2015-09" db="EMBL/GenBank/DDBJ databases">
        <title>Draft genome sequence of Mycobacterium neoaurum DSM 44074.</title>
        <authorList>
            <person name="Croce O."/>
            <person name="Robert C."/>
            <person name="Raoult D."/>
            <person name="Drancourt M."/>
        </authorList>
    </citation>
    <scope>NUCLEOTIDE SEQUENCE</scope>
    <source>
        <strain evidence="3">DSM 44074</strain>
    </source>
</reference>
<dbReference type="Proteomes" id="UP000028864">
    <property type="component" value="Unassembled WGS sequence"/>
</dbReference>
<dbReference type="SUPFAM" id="SSF54506">
    <property type="entry name" value="Diaminopimelate epimerase-like"/>
    <property type="match status" value="2"/>
</dbReference>
<evidence type="ECO:0000256" key="1">
    <source>
        <dbReference type="ARBA" id="ARBA00007673"/>
    </source>
</evidence>
<dbReference type="PANTHER" id="PTHR43709:SF2">
    <property type="entry name" value="DUF453 DOMAIN PROTEIN (AFU_ORTHOLOGUE AFUA_6G00360)"/>
    <property type="match status" value="1"/>
</dbReference>
<dbReference type="AlphaFoldDB" id="A0AAV2WKY6"/>
<comment type="similarity">
    <text evidence="1">Belongs to the PrpF family.</text>
</comment>
<reference evidence="3" key="1">
    <citation type="submission" date="2014-05" db="EMBL/GenBank/DDBJ databases">
        <authorList>
            <person name="Urmite Genomes"/>
        </authorList>
    </citation>
    <scope>NUCLEOTIDE SEQUENCE</scope>
    <source>
        <strain evidence="3">DSM 44074</strain>
    </source>
</reference>
<dbReference type="InterPro" id="IPR007400">
    <property type="entry name" value="PrpF-like"/>
</dbReference>
<name>A0AAV2WKY6_MYCNE</name>